<evidence type="ECO:0000313" key="6">
    <source>
        <dbReference type="Proteomes" id="UP001178508"/>
    </source>
</evidence>
<name>A0AAV1G305_XYRNO</name>
<dbReference type="GO" id="GO:0004869">
    <property type="term" value="F:cysteine-type endopeptidase inhibitor activity"/>
    <property type="evidence" value="ECO:0007669"/>
    <property type="project" value="InterPro"/>
</dbReference>
<dbReference type="InterPro" id="IPR046350">
    <property type="entry name" value="Cystatin_sf"/>
</dbReference>
<dbReference type="Gene3D" id="3.10.450.10">
    <property type="match status" value="1"/>
</dbReference>
<dbReference type="Pfam" id="PF00031">
    <property type="entry name" value="Cystatin"/>
    <property type="match status" value="1"/>
</dbReference>
<evidence type="ECO:0000313" key="5">
    <source>
        <dbReference type="EMBL" id="CAJ1067728.1"/>
    </source>
</evidence>
<proteinExistence type="inferred from homology"/>
<evidence type="ECO:0000256" key="1">
    <source>
        <dbReference type="ARBA" id="ARBA00009403"/>
    </source>
</evidence>
<keyword evidence="2" id="KW-1015">Disulfide bond</keyword>
<organism evidence="5 6">
    <name type="scientific">Xyrichtys novacula</name>
    <name type="common">Pearly razorfish</name>
    <name type="synonym">Hemipteronotus novacula</name>
    <dbReference type="NCBI Taxonomy" id="13765"/>
    <lineage>
        <taxon>Eukaryota</taxon>
        <taxon>Metazoa</taxon>
        <taxon>Chordata</taxon>
        <taxon>Craniata</taxon>
        <taxon>Vertebrata</taxon>
        <taxon>Euteleostomi</taxon>
        <taxon>Actinopterygii</taxon>
        <taxon>Neopterygii</taxon>
        <taxon>Teleostei</taxon>
        <taxon>Neoteleostei</taxon>
        <taxon>Acanthomorphata</taxon>
        <taxon>Eupercaria</taxon>
        <taxon>Labriformes</taxon>
        <taxon>Labridae</taxon>
        <taxon>Xyrichtys</taxon>
    </lineage>
</organism>
<dbReference type="PANTHER" id="PTHR46186">
    <property type="entry name" value="CYSTATIN"/>
    <property type="match status" value="1"/>
</dbReference>
<dbReference type="CDD" id="cd00042">
    <property type="entry name" value="CY"/>
    <property type="match status" value="1"/>
</dbReference>
<feature type="domain" description="Cystatin" evidence="4">
    <location>
        <begin position="20"/>
        <end position="129"/>
    </location>
</feature>
<evidence type="ECO:0000256" key="2">
    <source>
        <dbReference type="ARBA" id="ARBA00023157"/>
    </source>
</evidence>
<dbReference type="SMART" id="SM00043">
    <property type="entry name" value="CY"/>
    <property type="match status" value="1"/>
</dbReference>
<dbReference type="EMBL" id="OY660874">
    <property type="protein sequence ID" value="CAJ1067728.1"/>
    <property type="molecule type" value="Genomic_DNA"/>
</dbReference>
<dbReference type="FunFam" id="3.10.450.10:FF:000004">
    <property type="entry name" value="Cystatin C"/>
    <property type="match status" value="1"/>
</dbReference>
<evidence type="ECO:0000259" key="4">
    <source>
        <dbReference type="SMART" id="SM00043"/>
    </source>
</evidence>
<accession>A0AAV1G305</accession>
<comment type="similarity">
    <text evidence="1">Belongs to the cystatin family.</text>
</comment>
<dbReference type="AlphaFoldDB" id="A0AAV1G305"/>
<feature type="signal peptide" evidence="3">
    <location>
        <begin position="1"/>
        <end position="19"/>
    </location>
</feature>
<reference evidence="5" key="1">
    <citation type="submission" date="2023-08" db="EMBL/GenBank/DDBJ databases">
        <authorList>
            <person name="Alioto T."/>
            <person name="Alioto T."/>
            <person name="Gomez Garrido J."/>
        </authorList>
    </citation>
    <scope>NUCLEOTIDE SEQUENCE</scope>
</reference>
<dbReference type="GO" id="GO:0005737">
    <property type="term" value="C:cytoplasm"/>
    <property type="evidence" value="ECO:0007669"/>
    <property type="project" value="TreeGrafter"/>
</dbReference>
<keyword evidence="3" id="KW-0732">Signal</keyword>
<dbReference type="PROSITE" id="PS00287">
    <property type="entry name" value="CYSTATIN"/>
    <property type="match status" value="1"/>
</dbReference>
<dbReference type="InterPro" id="IPR018073">
    <property type="entry name" value="Prot_inh_cystat_CS"/>
</dbReference>
<keyword evidence="6" id="KW-1185">Reference proteome</keyword>
<dbReference type="Proteomes" id="UP001178508">
    <property type="component" value="Chromosome 11"/>
</dbReference>
<dbReference type="SUPFAM" id="SSF54403">
    <property type="entry name" value="Cystatin/monellin"/>
    <property type="match status" value="1"/>
</dbReference>
<dbReference type="InterPro" id="IPR000010">
    <property type="entry name" value="Cystatin_dom"/>
</dbReference>
<dbReference type="GO" id="GO:0005615">
    <property type="term" value="C:extracellular space"/>
    <property type="evidence" value="ECO:0007669"/>
    <property type="project" value="TreeGrafter"/>
</dbReference>
<feature type="chain" id="PRO_5043920209" evidence="3">
    <location>
        <begin position="20"/>
        <end position="129"/>
    </location>
</feature>
<protein>
    <submittedName>
        <fullName evidence="5">Cystatin-like</fullName>
    </submittedName>
</protein>
<sequence>MKWNIVLPVLAAVLSVGFASLVGGPQDVDVNDEGAQNALSFAVNEHNKRSNALFLTRPMEVIRVQRQVVAGLLYTMTVRMGKTPCRKNNASDACAVHDDPEKAQAYQCVFKVWSKPWQNEIKLTEETCS</sequence>
<dbReference type="PANTHER" id="PTHR46186:SF12">
    <property type="entry name" value="CYSTATIN C (AMYLOID ANGIOPATHY AND CEREBRAL HEMORRHAGE)-RELATED"/>
    <property type="match status" value="1"/>
</dbReference>
<dbReference type="GO" id="GO:0031982">
    <property type="term" value="C:vesicle"/>
    <property type="evidence" value="ECO:0007669"/>
    <property type="project" value="TreeGrafter"/>
</dbReference>
<gene>
    <name evidence="5" type="ORF">XNOV1_A037289</name>
</gene>
<evidence type="ECO:0000256" key="3">
    <source>
        <dbReference type="SAM" id="SignalP"/>
    </source>
</evidence>